<organism evidence="2 3">
    <name type="scientific">Halogeometricum salsisoli</name>
    <dbReference type="NCBI Taxonomy" id="2950536"/>
    <lineage>
        <taxon>Archaea</taxon>
        <taxon>Methanobacteriati</taxon>
        <taxon>Methanobacteriota</taxon>
        <taxon>Stenosarchaea group</taxon>
        <taxon>Halobacteria</taxon>
        <taxon>Halobacteriales</taxon>
        <taxon>Haloferacaceae</taxon>
        <taxon>Halogeometricum</taxon>
    </lineage>
</organism>
<protein>
    <submittedName>
        <fullName evidence="2">Helix-turn-helix domain-containing protein</fullName>
    </submittedName>
</protein>
<dbReference type="EMBL" id="JAMQOP010000004">
    <property type="protein sequence ID" value="MDS0300663.1"/>
    <property type="molecule type" value="Genomic_DNA"/>
</dbReference>
<evidence type="ECO:0000256" key="1">
    <source>
        <dbReference type="SAM" id="MobiDB-lite"/>
    </source>
</evidence>
<dbReference type="Gene3D" id="1.10.10.10">
    <property type="entry name" value="Winged helix-like DNA-binding domain superfamily/Winged helix DNA-binding domain"/>
    <property type="match status" value="1"/>
</dbReference>
<dbReference type="SUPFAM" id="SSF46785">
    <property type="entry name" value="Winged helix' DNA-binding domain"/>
    <property type="match status" value="1"/>
</dbReference>
<dbReference type="CDD" id="cd00090">
    <property type="entry name" value="HTH_ARSR"/>
    <property type="match status" value="1"/>
</dbReference>
<accession>A0ABU2GIJ8</accession>
<dbReference type="Pfam" id="PF12840">
    <property type="entry name" value="HTH_20"/>
    <property type="match status" value="1"/>
</dbReference>
<name>A0ABU2GIJ8_9EURY</name>
<proteinExistence type="predicted"/>
<dbReference type="InterPro" id="IPR011991">
    <property type="entry name" value="ArsR-like_HTH"/>
</dbReference>
<comment type="caution">
    <text evidence="2">The sequence shown here is derived from an EMBL/GenBank/DDBJ whole genome shotgun (WGS) entry which is preliminary data.</text>
</comment>
<dbReference type="InterPro" id="IPR036388">
    <property type="entry name" value="WH-like_DNA-bd_sf"/>
</dbReference>
<evidence type="ECO:0000313" key="2">
    <source>
        <dbReference type="EMBL" id="MDS0300663.1"/>
    </source>
</evidence>
<dbReference type="Proteomes" id="UP001257060">
    <property type="component" value="Unassembled WGS sequence"/>
</dbReference>
<evidence type="ECO:0000313" key="3">
    <source>
        <dbReference type="Proteomes" id="UP001257060"/>
    </source>
</evidence>
<sequence length="137" mass="15157">MSQSTMAPMGVRRHERSDESRTVSDVSEVESLFDVLDDADCRAILRATSEEALSAGELSEECDIPLSTTYRKVESLTEAGLLEESLRLCRSGKHTSQYRRRVDDIVVSMDAAGDFSLSVTRRERAERSTHSSVAGGR</sequence>
<dbReference type="RefSeq" id="WP_310925573.1">
    <property type="nucleotide sequence ID" value="NZ_JAMQOP010000004.1"/>
</dbReference>
<keyword evidence="3" id="KW-1185">Reference proteome</keyword>
<reference evidence="2 3" key="1">
    <citation type="submission" date="2022-06" db="EMBL/GenBank/DDBJ databases">
        <title>Halogeometricum sp. a new haloarchaeum isolate from saline soil.</title>
        <authorList>
            <person name="Strakova D."/>
            <person name="Galisteo C."/>
            <person name="Sanchez-Porro C."/>
            <person name="Ventosa A."/>
        </authorList>
    </citation>
    <scope>NUCLEOTIDE SEQUENCE [LARGE SCALE GENOMIC DNA]</scope>
    <source>
        <strain evidence="2 3">S1BR25-6</strain>
    </source>
</reference>
<feature type="region of interest" description="Disordered" evidence="1">
    <location>
        <begin position="1"/>
        <end position="24"/>
    </location>
</feature>
<gene>
    <name evidence="2" type="ORF">NDI76_18080</name>
</gene>
<dbReference type="InterPro" id="IPR036390">
    <property type="entry name" value="WH_DNA-bd_sf"/>
</dbReference>